<protein>
    <recommendedName>
        <fullName evidence="4">histidine kinase</fullName>
        <ecNumber evidence="4">2.7.13.3</ecNumber>
    </recommendedName>
</protein>
<evidence type="ECO:0000259" key="13">
    <source>
        <dbReference type="PROSITE" id="PS50109"/>
    </source>
</evidence>
<feature type="domain" description="Histidine kinase" evidence="13">
    <location>
        <begin position="310"/>
        <end position="545"/>
    </location>
</feature>
<dbReference type="EMBL" id="JACHNA010000001">
    <property type="protein sequence ID" value="MBB4736111.1"/>
    <property type="molecule type" value="Genomic_DNA"/>
</dbReference>
<evidence type="ECO:0000256" key="12">
    <source>
        <dbReference type="SAM" id="Phobius"/>
    </source>
</evidence>
<dbReference type="InterPro" id="IPR036890">
    <property type="entry name" value="HATPase_C_sf"/>
</dbReference>
<dbReference type="InterPro" id="IPR003661">
    <property type="entry name" value="HisK_dim/P_dom"/>
</dbReference>
<dbReference type="GO" id="GO:0000155">
    <property type="term" value="F:phosphorelay sensor kinase activity"/>
    <property type="evidence" value="ECO:0007669"/>
    <property type="project" value="InterPro"/>
</dbReference>
<feature type="transmembrane region" description="Helical" evidence="12">
    <location>
        <begin position="211"/>
        <end position="231"/>
    </location>
</feature>
<evidence type="ECO:0000313" key="15">
    <source>
        <dbReference type="EMBL" id="MBB4736111.1"/>
    </source>
</evidence>
<dbReference type="InterPro" id="IPR004358">
    <property type="entry name" value="Sig_transdc_His_kin-like_C"/>
</dbReference>
<name>A0A7W7M3X7_9MICC</name>
<keyword evidence="6 15" id="KW-0808">Transferase</keyword>
<dbReference type="Pfam" id="PF00512">
    <property type="entry name" value="HisKA"/>
    <property type="match status" value="1"/>
</dbReference>
<dbReference type="Gene3D" id="6.10.340.10">
    <property type="match status" value="1"/>
</dbReference>
<dbReference type="GO" id="GO:0005886">
    <property type="term" value="C:plasma membrane"/>
    <property type="evidence" value="ECO:0007669"/>
    <property type="project" value="UniProtKB-SubCell"/>
</dbReference>
<evidence type="ECO:0000256" key="2">
    <source>
        <dbReference type="ARBA" id="ARBA00001968"/>
    </source>
</evidence>
<keyword evidence="9 12" id="KW-1133">Transmembrane helix</keyword>
<dbReference type="GO" id="GO:0005509">
    <property type="term" value="F:calcium ion binding"/>
    <property type="evidence" value="ECO:0007669"/>
    <property type="project" value="UniProtKB-ARBA"/>
</dbReference>
<feature type="transmembrane region" description="Helical" evidence="12">
    <location>
        <begin position="26"/>
        <end position="44"/>
    </location>
</feature>
<sequence length="545" mass="58890">MSSVPPEPTAWRTRRRRQPHSLEKKLVGGLIMITLVVVAAHGLLSQHLMSTSITLRTEQTLNDAWQRAQWQISAQAGGSVSMGAPLTARGADLLLPSSKGHDAGTLVGLLPLEGKSSSPGADAWQLPVEAFIVDEHGDQRDLDDDERHALYSAIAGGDPETPTRLEVHDESYLVRWGGLDLDTRYAAPDALLVVGVSAGRDAAIEELSRQWLIGMVIAMVLVLAGGARWWVRRSLRGLATVTQQAEAVARLPMARGTVDLREHRIPEGVATGSGEIGVMGEALNTMIDSVDDALVEREETDRRLRRFVADASHELRTPLASMRGYADMLALTEPLTPKGQESLARVRAQTDRMSALVEDMLLLARLDRIAMSDSPTTADTGERVRVDVGELVLEAVQDARAASPEHRWKVDVGDEVLETGAEVLADRSQLERVLANLLSNAAKHTPAGTNVTVHVDRDALEPCEDRECPAVRIVVHDDGHGIPEEVMPRLFDRFVRGSAGRTSTEGSTGLGLSIVKAVIQAHGGRIQVSSVPGDTRFVAVLPACE</sequence>
<dbReference type="Gene3D" id="3.30.565.10">
    <property type="entry name" value="Histidine kinase-like ATPase, C-terminal domain"/>
    <property type="match status" value="1"/>
</dbReference>
<keyword evidence="16" id="KW-1185">Reference proteome</keyword>
<dbReference type="PROSITE" id="PS50885">
    <property type="entry name" value="HAMP"/>
    <property type="match status" value="1"/>
</dbReference>
<keyword evidence="10" id="KW-0902">Two-component regulatory system</keyword>
<keyword evidence="8 15" id="KW-0418">Kinase</keyword>
<reference evidence="15 16" key="1">
    <citation type="submission" date="2020-08" db="EMBL/GenBank/DDBJ databases">
        <title>Sequencing the genomes of 1000 actinobacteria strains.</title>
        <authorList>
            <person name="Klenk H.-P."/>
        </authorList>
    </citation>
    <scope>NUCLEOTIDE SEQUENCE [LARGE SCALE GENOMIC DNA]</scope>
    <source>
        <strain evidence="15 16">DSM 23974</strain>
    </source>
</reference>
<comment type="caution">
    <text evidence="15">The sequence shown here is derived from an EMBL/GenBank/DDBJ whole genome shotgun (WGS) entry which is preliminary data.</text>
</comment>
<dbReference type="EC" id="2.7.13.3" evidence="4"/>
<dbReference type="PRINTS" id="PR00344">
    <property type="entry name" value="BCTRLSENSOR"/>
</dbReference>
<comment type="cofactor">
    <cofactor evidence="2">
        <name>a divalent metal cation</name>
        <dbReference type="ChEBI" id="CHEBI:60240"/>
    </cofactor>
</comment>
<dbReference type="InterPro" id="IPR050428">
    <property type="entry name" value="TCS_sensor_his_kinase"/>
</dbReference>
<evidence type="ECO:0000256" key="3">
    <source>
        <dbReference type="ARBA" id="ARBA00004236"/>
    </source>
</evidence>
<evidence type="ECO:0000259" key="14">
    <source>
        <dbReference type="PROSITE" id="PS50885"/>
    </source>
</evidence>
<dbReference type="PANTHER" id="PTHR45436">
    <property type="entry name" value="SENSOR HISTIDINE KINASE YKOH"/>
    <property type="match status" value="1"/>
</dbReference>
<accession>A0A7W7M3X7</accession>
<feature type="domain" description="HAMP" evidence="14">
    <location>
        <begin position="232"/>
        <end position="295"/>
    </location>
</feature>
<dbReference type="SMART" id="SM00388">
    <property type="entry name" value="HisKA"/>
    <property type="match status" value="1"/>
</dbReference>
<evidence type="ECO:0000256" key="4">
    <source>
        <dbReference type="ARBA" id="ARBA00012438"/>
    </source>
</evidence>
<keyword evidence="7 12" id="KW-0812">Transmembrane</keyword>
<dbReference type="FunFam" id="3.30.565.10:FF:000006">
    <property type="entry name" value="Sensor histidine kinase WalK"/>
    <property type="match status" value="1"/>
</dbReference>
<evidence type="ECO:0000313" key="16">
    <source>
        <dbReference type="Proteomes" id="UP000540191"/>
    </source>
</evidence>
<dbReference type="SUPFAM" id="SSF55874">
    <property type="entry name" value="ATPase domain of HSP90 chaperone/DNA topoisomerase II/histidine kinase"/>
    <property type="match status" value="1"/>
</dbReference>
<comment type="catalytic activity">
    <reaction evidence="1">
        <text>ATP + protein L-histidine = ADP + protein N-phospho-L-histidine.</text>
        <dbReference type="EC" id="2.7.13.3"/>
    </reaction>
</comment>
<dbReference type="RefSeq" id="WP_184241741.1">
    <property type="nucleotide sequence ID" value="NZ_JACHNA010000001.1"/>
</dbReference>
<dbReference type="Proteomes" id="UP000540191">
    <property type="component" value="Unassembled WGS sequence"/>
</dbReference>
<dbReference type="SMART" id="SM00387">
    <property type="entry name" value="HATPase_c"/>
    <property type="match status" value="1"/>
</dbReference>
<dbReference type="InterPro" id="IPR003594">
    <property type="entry name" value="HATPase_dom"/>
</dbReference>
<dbReference type="SUPFAM" id="SSF47384">
    <property type="entry name" value="Homodimeric domain of signal transducing histidine kinase"/>
    <property type="match status" value="1"/>
</dbReference>
<dbReference type="PROSITE" id="PS50109">
    <property type="entry name" value="HIS_KIN"/>
    <property type="match status" value="1"/>
</dbReference>
<dbReference type="FunFam" id="1.10.287.130:FF:000001">
    <property type="entry name" value="Two-component sensor histidine kinase"/>
    <property type="match status" value="1"/>
</dbReference>
<keyword evidence="11 12" id="KW-0472">Membrane</keyword>
<comment type="subcellular location">
    <subcellularLocation>
        <location evidence="3">Cell membrane</location>
    </subcellularLocation>
</comment>
<dbReference type="InterPro" id="IPR003660">
    <property type="entry name" value="HAMP_dom"/>
</dbReference>
<dbReference type="InterPro" id="IPR005467">
    <property type="entry name" value="His_kinase_dom"/>
</dbReference>
<keyword evidence="5" id="KW-0597">Phosphoprotein</keyword>
<evidence type="ECO:0000256" key="7">
    <source>
        <dbReference type="ARBA" id="ARBA00022692"/>
    </source>
</evidence>
<evidence type="ECO:0000256" key="6">
    <source>
        <dbReference type="ARBA" id="ARBA00022679"/>
    </source>
</evidence>
<evidence type="ECO:0000256" key="5">
    <source>
        <dbReference type="ARBA" id="ARBA00022553"/>
    </source>
</evidence>
<dbReference type="CDD" id="cd00075">
    <property type="entry name" value="HATPase"/>
    <property type="match status" value="1"/>
</dbReference>
<organism evidence="15 16">
    <name type="scientific">Micrococcus cohnii</name>
    <dbReference type="NCBI Taxonomy" id="993416"/>
    <lineage>
        <taxon>Bacteria</taxon>
        <taxon>Bacillati</taxon>
        <taxon>Actinomycetota</taxon>
        <taxon>Actinomycetes</taxon>
        <taxon>Micrococcales</taxon>
        <taxon>Micrococcaceae</taxon>
        <taxon>Micrococcus</taxon>
    </lineage>
</organism>
<evidence type="ECO:0000256" key="8">
    <source>
        <dbReference type="ARBA" id="ARBA00022777"/>
    </source>
</evidence>
<evidence type="ECO:0000256" key="9">
    <source>
        <dbReference type="ARBA" id="ARBA00022989"/>
    </source>
</evidence>
<proteinExistence type="predicted"/>
<dbReference type="PANTHER" id="PTHR45436:SF5">
    <property type="entry name" value="SENSOR HISTIDINE KINASE TRCS"/>
    <property type="match status" value="1"/>
</dbReference>
<gene>
    <name evidence="15" type="ORF">HDA30_001619</name>
</gene>
<dbReference type="AlphaFoldDB" id="A0A7W7M3X7"/>
<evidence type="ECO:0000256" key="10">
    <source>
        <dbReference type="ARBA" id="ARBA00023012"/>
    </source>
</evidence>
<evidence type="ECO:0000256" key="11">
    <source>
        <dbReference type="ARBA" id="ARBA00023136"/>
    </source>
</evidence>
<dbReference type="CDD" id="cd00082">
    <property type="entry name" value="HisKA"/>
    <property type="match status" value="1"/>
</dbReference>
<dbReference type="Gene3D" id="1.10.287.130">
    <property type="match status" value="1"/>
</dbReference>
<dbReference type="InterPro" id="IPR036097">
    <property type="entry name" value="HisK_dim/P_sf"/>
</dbReference>
<evidence type="ECO:0000256" key="1">
    <source>
        <dbReference type="ARBA" id="ARBA00000085"/>
    </source>
</evidence>
<dbReference type="Pfam" id="PF02518">
    <property type="entry name" value="HATPase_c"/>
    <property type="match status" value="1"/>
</dbReference>